<dbReference type="AlphaFoldDB" id="A0A7W4WF94"/>
<dbReference type="RefSeq" id="WP_183463025.1">
    <property type="nucleotide sequence ID" value="NZ_JACHWZ010000024.1"/>
</dbReference>
<name>A0A7W4WF94_9GAMM</name>
<dbReference type="Proteomes" id="UP000535937">
    <property type="component" value="Unassembled WGS sequence"/>
</dbReference>
<dbReference type="Gene3D" id="2.40.50.230">
    <property type="entry name" value="Gp5 N-terminal domain"/>
    <property type="match status" value="1"/>
</dbReference>
<dbReference type="SUPFAM" id="SSF69349">
    <property type="entry name" value="Phage fibre proteins"/>
    <property type="match status" value="1"/>
</dbReference>
<dbReference type="InterPro" id="IPR006531">
    <property type="entry name" value="Gp5/Vgr_OB"/>
</dbReference>
<evidence type="ECO:0000313" key="2">
    <source>
        <dbReference type="EMBL" id="MBB3063129.1"/>
    </source>
</evidence>
<dbReference type="SUPFAM" id="SSF69255">
    <property type="entry name" value="gp5 N-terminal domain-like"/>
    <property type="match status" value="1"/>
</dbReference>
<sequence>MINDFTRDGGEQAYYGVYPAIVTDIVDPDGLGRIEVKFPWLGSDGDRDVRAWATLLSPYADNEQGIQTLPEKDTQVVVAFEAGNLRRPYIVGACWNGREALPQAAEEANNIRVWKTRSNSVLEFDDTEGAAKITLQMESGHKLVLDDSARTVTLSHSSGHVITFTAAGVVEIKGNLSVDIQAPMLNVKAPVANFDGIINCTTLTAKAVVTSPTYTPGVGNLL</sequence>
<comment type="caution">
    <text evidence="2">The sequence shown here is derived from an EMBL/GenBank/DDBJ whole genome shotgun (WGS) entry which is preliminary data.</text>
</comment>
<reference evidence="2 3" key="1">
    <citation type="submission" date="2020-08" db="EMBL/GenBank/DDBJ databases">
        <title>Genomic Encyclopedia of Type Strains, Phase III (KMG-III): the genomes of soil and plant-associated and newly described type strains.</title>
        <authorList>
            <person name="Whitman W."/>
        </authorList>
    </citation>
    <scope>NUCLEOTIDE SEQUENCE [LARGE SCALE GENOMIC DNA]</scope>
    <source>
        <strain evidence="2 3">CECT 8799</strain>
    </source>
</reference>
<proteinExistence type="predicted"/>
<dbReference type="InterPro" id="IPR037026">
    <property type="entry name" value="Vgr_OB-fold_dom_sf"/>
</dbReference>
<protein>
    <submittedName>
        <fullName evidence="2">Uncharacterized protein involved in type VI secretion and phage assembly</fullName>
    </submittedName>
</protein>
<gene>
    <name evidence="2" type="ORF">FHS09_003981</name>
</gene>
<keyword evidence="3" id="KW-1185">Reference proteome</keyword>
<evidence type="ECO:0000259" key="1">
    <source>
        <dbReference type="Pfam" id="PF04717"/>
    </source>
</evidence>
<organism evidence="2 3">
    <name type="scientific">Microbulbifer rhizosphaerae</name>
    <dbReference type="NCBI Taxonomy" id="1562603"/>
    <lineage>
        <taxon>Bacteria</taxon>
        <taxon>Pseudomonadati</taxon>
        <taxon>Pseudomonadota</taxon>
        <taxon>Gammaproteobacteria</taxon>
        <taxon>Cellvibrionales</taxon>
        <taxon>Microbulbiferaceae</taxon>
        <taxon>Microbulbifer</taxon>
    </lineage>
</organism>
<dbReference type="Pfam" id="PF04717">
    <property type="entry name" value="Phage_base_V"/>
    <property type="match status" value="1"/>
</dbReference>
<accession>A0A7W4WF94</accession>
<feature type="domain" description="Gp5/Type VI secretion system Vgr protein OB-fold" evidence="1">
    <location>
        <begin position="18"/>
        <end position="95"/>
    </location>
</feature>
<dbReference type="EMBL" id="JACHWZ010000024">
    <property type="protein sequence ID" value="MBB3063129.1"/>
    <property type="molecule type" value="Genomic_DNA"/>
</dbReference>
<evidence type="ECO:0000313" key="3">
    <source>
        <dbReference type="Proteomes" id="UP000535937"/>
    </source>
</evidence>